<dbReference type="PANTHER" id="PTHR46181">
    <property type="entry name" value="MITOCHONDRIAL GLYCINE TRANSPORTER"/>
    <property type="match status" value="1"/>
</dbReference>
<keyword evidence="10" id="KW-1185">Reference proteome</keyword>
<dbReference type="SUPFAM" id="SSF103506">
    <property type="entry name" value="Mitochondrial carrier"/>
    <property type="match status" value="1"/>
</dbReference>
<dbReference type="GO" id="GO:0016020">
    <property type="term" value="C:membrane"/>
    <property type="evidence" value="ECO:0007669"/>
    <property type="project" value="UniProtKB-SubCell"/>
</dbReference>
<comment type="similarity">
    <text evidence="7">Belongs to the mitochondrial carrier (TC 2.A.29) family.</text>
</comment>
<evidence type="ECO:0000313" key="10">
    <source>
        <dbReference type="Proteomes" id="UP001438707"/>
    </source>
</evidence>
<reference evidence="9 10" key="1">
    <citation type="journal article" date="2024" name="Nat. Commun.">
        <title>Phylogenomics reveals the evolutionary origins of lichenization in chlorophyte algae.</title>
        <authorList>
            <person name="Puginier C."/>
            <person name="Libourel C."/>
            <person name="Otte J."/>
            <person name="Skaloud P."/>
            <person name="Haon M."/>
            <person name="Grisel S."/>
            <person name="Petersen M."/>
            <person name="Berrin J.G."/>
            <person name="Delaux P.M."/>
            <person name="Dal Grande F."/>
            <person name="Keller J."/>
        </authorList>
    </citation>
    <scope>NUCLEOTIDE SEQUENCE [LARGE SCALE GENOMIC DNA]</scope>
    <source>
        <strain evidence="9 10">SAG 2145</strain>
    </source>
</reference>
<evidence type="ECO:0000313" key="9">
    <source>
        <dbReference type="EMBL" id="KAK9840223.1"/>
    </source>
</evidence>
<proteinExistence type="inferred from homology"/>
<evidence type="ECO:0000256" key="8">
    <source>
        <dbReference type="SAM" id="Phobius"/>
    </source>
</evidence>
<feature type="transmembrane region" description="Helical" evidence="8">
    <location>
        <begin position="20"/>
        <end position="40"/>
    </location>
</feature>
<dbReference type="AlphaFoldDB" id="A0AAW1S3L1"/>
<evidence type="ECO:0000256" key="1">
    <source>
        <dbReference type="ARBA" id="ARBA00004141"/>
    </source>
</evidence>
<name>A0AAW1S3L1_9CHLO</name>
<dbReference type="PANTHER" id="PTHR46181:SF3">
    <property type="entry name" value="MITOCHONDRIAL GLYCINE TRANSPORTER"/>
    <property type="match status" value="1"/>
</dbReference>
<dbReference type="GO" id="GO:0005739">
    <property type="term" value="C:mitochondrion"/>
    <property type="evidence" value="ECO:0007669"/>
    <property type="project" value="TreeGrafter"/>
</dbReference>
<sequence length="319" mass="33845">MKPQSSPAEPAEKPPRRSPLGILLSGLLSGAVVSVSLQPFDVVRTRMQGDAANSIMQGSWQTFRTVIAESGPRGLWRGTSPTMVRLSLGLALNFLILENVKSTLLEHRRARRSQSCPDGSNKLTGFEAFVTGGTSRAVAAAALCPVTVVKTRMEYSVGPLRYKGTVAALTEIAKTERLRGLFKGLGPTVLTNAPFSALYYLFFTRLKDRLAQAGPPQPAANFAAGALAAVAATVLTQPTDVLRTRLQLLPAAGAETAGSFATISAIVRSQGARGLWAGTVPRVMKRSLQTAMVWTLYEELAPRLTAALGQGSNPEQSAA</sequence>
<dbReference type="GO" id="GO:0015187">
    <property type="term" value="F:glycine transmembrane transporter activity"/>
    <property type="evidence" value="ECO:0007669"/>
    <property type="project" value="TreeGrafter"/>
</dbReference>
<comment type="subcellular location">
    <subcellularLocation>
        <location evidence="1">Membrane</location>
        <topology evidence="1">Multi-pass membrane protein</topology>
    </subcellularLocation>
</comment>
<dbReference type="PROSITE" id="PS50920">
    <property type="entry name" value="SOLCAR"/>
    <property type="match status" value="3"/>
</dbReference>
<dbReference type="InterPro" id="IPR023395">
    <property type="entry name" value="MCP_dom_sf"/>
</dbReference>
<evidence type="ECO:0000256" key="4">
    <source>
        <dbReference type="ARBA" id="ARBA00022737"/>
    </source>
</evidence>
<protein>
    <recommendedName>
        <fullName evidence="11">Mitochondrial carrier protein</fullName>
    </recommendedName>
</protein>
<accession>A0AAW1S3L1</accession>
<feature type="repeat" description="Solcar" evidence="6">
    <location>
        <begin position="123"/>
        <end position="209"/>
    </location>
</feature>
<feature type="repeat" description="Solcar" evidence="6">
    <location>
        <begin position="17"/>
        <end position="103"/>
    </location>
</feature>
<evidence type="ECO:0000256" key="7">
    <source>
        <dbReference type="RuleBase" id="RU000488"/>
    </source>
</evidence>
<dbReference type="InterPro" id="IPR018108">
    <property type="entry name" value="MCP_transmembrane"/>
</dbReference>
<evidence type="ECO:0008006" key="11">
    <source>
        <dbReference type="Google" id="ProtNLM"/>
    </source>
</evidence>
<feature type="repeat" description="Solcar" evidence="6">
    <location>
        <begin position="216"/>
        <end position="303"/>
    </location>
</feature>
<dbReference type="PRINTS" id="PR00926">
    <property type="entry name" value="MITOCARRIER"/>
</dbReference>
<keyword evidence="8" id="KW-1133">Transmembrane helix</keyword>
<evidence type="ECO:0000256" key="3">
    <source>
        <dbReference type="ARBA" id="ARBA00022692"/>
    </source>
</evidence>
<dbReference type="Gene3D" id="1.50.40.10">
    <property type="entry name" value="Mitochondrial carrier domain"/>
    <property type="match status" value="2"/>
</dbReference>
<keyword evidence="3 6" id="KW-0812">Transmembrane</keyword>
<organism evidence="9 10">
    <name type="scientific">Apatococcus lobatus</name>
    <dbReference type="NCBI Taxonomy" id="904363"/>
    <lineage>
        <taxon>Eukaryota</taxon>
        <taxon>Viridiplantae</taxon>
        <taxon>Chlorophyta</taxon>
        <taxon>core chlorophytes</taxon>
        <taxon>Trebouxiophyceae</taxon>
        <taxon>Chlorellales</taxon>
        <taxon>Chlorellaceae</taxon>
        <taxon>Apatococcus</taxon>
    </lineage>
</organism>
<dbReference type="Proteomes" id="UP001438707">
    <property type="component" value="Unassembled WGS sequence"/>
</dbReference>
<comment type="caution">
    <text evidence="9">The sequence shown here is derived from an EMBL/GenBank/DDBJ whole genome shotgun (WGS) entry which is preliminary data.</text>
</comment>
<evidence type="ECO:0000256" key="6">
    <source>
        <dbReference type="PROSITE-ProRule" id="PRU00282"/>
    </source>
</evidence>
<dbReference type="InterPro" id="IPR002067">
    <property type="entry name" value="MCP"/>
</dbReference>
<dbReference type="Pfam" id="PF00153">
    <property type="entry name" value="Mito_carr"/>
    <property type="match status" value="3"/>
</dbReference>
<evidence type="ECO:0000256" key="5">
    <source>
        <dbReference type="ARBA" id="ARBA00023136"/>
    </source>
</evidence>
<dbReference type="EMBL" id="JALJOS010000004">
    <property type="protein sequence ID" value="KAK9840223.1"/>
    <property type="molecule type" value="Genomic_DNA"/>
</dbReference>
<keyword evidence="5 6" id="KW-0472">Membrane</keyword>
<dbReference type="GO" id="GO:1904983">
    <property type="term" value="P:glycine import into mitochondrion"/>
    <property type="evidence" value="ECO:0007669"/>
    <property type="project" value="TreeGrafter"/>
</dbReference>
<gene>
    <name evidence="9" type="ORF">WJX74_005839</name>
</gene>
<keyword evidence="2 7" id="KW-0813">Transport</keyword>
<evidence type="ECO:0000256" key="2">
    <source>
        <dbReference type="ARBA" id="ARBA00022448"/>
    </source>
</evidence>
<keyword evidence="4" id="KW-0677">Repeat</keyword>